<dbReference type="PROSITE" id="PS50290">
    <property type="entry name" value="PI3_4_KINASE_3"/>
    <property type="match status" value="1"/>
</dbReference>
<evidence type="ECO:0000313" key="19">
    <source>
        <dbReference type="Proteomes" id="UP000094236"/>
    </source>
</evidence>
<dbReference type="EC" id="2.7.1.137" evidence="4 13"/>
<feature type="compositionally biased region" description="Basic residues" evidence="14">
    <location>
        <begin position="699"/>
        <end position="709"/>
    </location>
</feature>
<dbReference type="AlphaFoldDB" id="A0A1E4U1T1"/>
<evidence type="ECO:0000256" key="9">
    <source>
        <dbReference type="ARBA" id="ARBA00023985"/>
    </source>
</evidence>
<evidence type="ECO:0000256" key="4">
    <source>
        <dbReference type="ARBA" id="ARBA00012073"/>
    </source>
</evidence>
<dbReference type="Gene3D" id="3.30.1010.10">
    <property type="entry name" value="Phosphatidylinositol 3-kinase Catalytic Subunit, Chain A, domain 4"/>
    <property type="match status" value="1"/>
</dbReference>
<comment type="function">
    <text evidence="11">Multifunctional phosphatidylinositol 3-kinase involved in acidification of vacuoles, pH-dependent cell growth, and autophagocytosis. Plays an important role in protein transport and virulence. Component of the autophagy-specific VPS34 PI3-kinase complex I essential to recruit the ATG8-phosphatidylinositol conjugate and the ATG12-ATG5 conjugate to the pre-autophagosomal structure. Also involved in endosome-to-Golgi retrograde transport as part of the VPS34 PI3-kinase complex II. This second complex is required for the endosome-to-Golgi retrieval of PEP1 and KEX2, and the recruitment of VPS5 and VPS7, two components of the retromer complex, to endosomal membranes (probably through the synthesis of a specific pool of phosphatidylinositol 3-phosphate recruiting the retromer to the endosomes). Finally, it might also be involved in ethanol tolerance and cell wall integrity.</text>
</comment>
<comment type="subunit">
    <text evidence="12">Component of the autophagy-specific VPS34 PI3-kinase complex I composed of at least VPS15, VPS30, VPS34, and of the VPS34 PI3-kinase complex II composed of VPS15, VPS30, VPS34 and VPS38. Interacts with VMNA7.</text>
</comment>
<evidence type="ECO:0000256" key="8">
    <source>
        <dbReference type="ARBA" id="ARBA00022840"/>
    </source>
</evidence>
<dbReference type="STRING" id="669874.A0A1E4U1T1"/>
<dbReference type="PIRSF" id="PIRSF000587">
    <property type="entry name" value="PI3K_Vps34"/>
    <property type="match status" value="1"/>
</dbReference>
<dbReference type="GO" id="GO:0000407">
    <property type="term" value="C:phagophore assembly site"/>
    <property type="evidence" value="ECO:0007669"/>
    <property type="project" value="EnsemblFungi"/>
</dbReference>
<accession>A0A1E4U1T1</accession>
<protein>
    <recommendedName>
        <fullName evidence="10 13">Phosphatidylinositol 3-kinase VPS34</fullName>
        <ecNumber evidence="4 13">2.7.1.137</ecNumber>
    </recommendedName>
</protein>
<reference evidence="19" key="1">
    <citation type="submission" date="2016-05" db="EMBL/GenBank/DDBJ databases">
        <title>Comparative genomics of biotechnologically important yeasts.</title>
        <authorList>
            <consortium name="DOE Joint Genome Institute"/>
            <person name="Riley R."/>
            <person name="Haridas S."/>
            <person name="Wolfe K.H."/>
            <person name="Lopes M.R."/>
            <person name="Hittinger C.T."/>
            <person name="Goker M."/>
            <person name="Salamov A."/>
            <person name="Wisecaver J."/>
            <person name="Long T.M."/>
            <person name="Aerts A.L."/>
            <person name="Barry K."/>
            <person name="Choi C."/>
            <person name="Clum A."/>
            <person name="Coughlan A.Y."/>
            <person name="Deshpande S."/>
            <person name="Douglass A.P."/>
            <person name="Hanson S.J."/>
            <person name="Klenk H.-P."/>
            <person name="Labutti K."/>
            <person name="Lapidus A."/>
            <person name="Lindquist E."/>
            <person name="Lipzen A."/>
            <person name="Meier-Kolthoff J.P."/>
            <person name="Ohm R.A."/>
            <person name="Otillar R.P."/>
            <person name="Pangilinan J."/>
            <person name="Peng Y."/>
            <person name="Rokas A."/>
            <person name="Rosa C.A."/>
            <person name="Scheuner C."/>
            <person name="Sibirny A.A."/>
            <person name="Slot J.C."/>
            <person name="Stielow J.B."/>
            <person name="Sun H."/>
            <person name="Kurtzman C.P."/>
            <person name="Blackwell M."/>
            <person name="Grigoriev I.V."/>
            <person name="Jeffries T.W."/>
        </authorList>
    </citation>
    <scope>NUCLEOTIDE SEQUENCE [LARGE SCALE GENOMIC DNA]</scope>
    <source>
        <strain evidence="19">NRRL Y-2460</strain>
    </source>
</reference>
<dbReference type="SMART" id="SM00146">
    <property type="entry name" value="PI3Kc"/>
    <property type="match status" value="1"/>
</dbReference>
<dbReference type="GO" id="GO:0000329">
    <property type="term" value="C:fungal-type vacuole membrane"/>
    <property type="evidence" value="ECO:0007669"/>
    <property type="project" value="EnsemblFungi"/>
</dbReference>
<dbReference type="PANTHER" id="PTHR10048">
    <property type="entry name" value="PHOSPHATIDYLINOSITOL KINASE"/>
    <property type="match status" value="1"/>
</dbReference>
<dbReference type="PROSITE" id="PS51547">
    <property type="entry name" value="C2_PI3K"/>
    <property type="match status" value="1"/>
</dbReference>
<dbReference type="InterPro" id="IPR057756">
    <property type="entry name" value="PI3-kinase_type3/VPS34_cat"/>
</dbReference>
<feature type="compositionally biased region" description="Low complexity" evidence="14">
    <location>
        <begin position="736"/>
        <end position="745"/>
    </location>
</feature>
<gene>
    <name evidence="18" type="ORF">PACTADRAFT_47778</name>
</gene>
<dbReference type="GO" id="GO:0034272">
    <property type="term" value="C:phosphatidylinositol 3-kinase complex, class III, type II"/>
    <property type="evidence" value="ECO:0007669"/>
    <property type="project" value="EnsemblFungi"/>
</dbReference>
<comment type="subcellular location">
    <subcellularLocation>
        <location evidence="2">Endosome membrane</location>
        <topology evidence="2">Peripheral membrane protein</topology>
    </subcellularLocation>
    <subcellularLocation>
        <location evidence="1">Golgi apparatus</location>
        <location evidence="1">trans-Golgi network membrane</location>
        <topology evidence="1">Peripheral membrane protein</topology>
    </subcellularLocation>
</comment>
<comment type="similarity">
    <text evidence="3">Belongs to the PI3/PI4-kinase family. Type III PI4K subfamily.</text>
</comment>
<evidence type="ECO:0000259" key="16">
    <source>
        <dbReference type="PROSITE" id="PS51545"/>
    </source>
</evidence>
<keyword evidence="19" id="KW-1185">Reference proteome</keyword>
<evidence type="ECO:0000256" key="2">
    <source>
        <dbReference type="ARBA" id="ARBA00004481"/>
    </source>
</evidence>
<dbReference type="PROSITE" id="PS00916">
    <property type="entry name" value="PI3_4_KINASE_2"/>
    <property type="match status" value="1"/>
</dbReference>
<dbReference type="InterPro" id="IPR035892">
    <property type="entry name" value="C2_domain_sf"/>
</dbReference>
<keyword evidence="6 13" id="KW-0547">Nucleotide-binding</keyword>
<keyword evidence="7 13" id="KW-0418">Kinase</keyword>
<evidence type="ECO:0000256" key="14">
    <source>
        <dbReference type="SAM" id="MobiDB-lite"/>
    </source>
</evidence>
<evidence type="ECO:0000256" key="6">
    <source>
        <dbReference type="ARBA" id="ARBA00022741"/>
    </source>
</evidence>
<dbReference type="Proteomes" id="UP000094236">
    <property type="component" value="Unassembled WGS sequence"/>
</dbReference>
<dbReference type="GO" id="GO:0004672">
    <property type="term" value="F:protein kinase activity"/>
    <property type="evidence" value="ECO:0007669"/>
    <property type="project" value="EnsemblFungi"/>
</dbReference>
<dbReference type="SMART" id="SM00145">
    <property type="entry name" value="PI3Ka"/>
    <property type="match status" value="1"/>
</dbReference>
<dbReference type="SUPFAM" id="SSF56112">
    <property type="entry name" value="Protein kinase-like (PK-like)"/>
    <property type="match status" value="1"/>
</dbReference>
<dbReference type="GO" id="GO:0051365">
    <property type="term" value="P:cellular response to potassium ion starvation"/>
    <property type="evidence" value="ECO:0007669"/>
    <property type="project" value="EnsemblFungi"/>
</dbReference>
<dbReference type="InterPro" id="IPR011009">
    <property type="entry name" value="Kinase-like_dom_sf"/>
</dbReference>
<dbReference type="GO" id="GO:0005794">
    <property type="term" value="C:Golgi apparatus"/>
    <property type="evidence" value="ECO:0007669"/>
    <property type="project" value="UniProtKB-SubCell"/>
</dbReference>
<dbReference type="InterPro" id="IPR036940">
    <property type="entry name" value="PI3/4_kinase_cat_sf"/>
</dbReference>
<dbReference type="Gene3D" id="1.10.1070.11">
    <property type="entry name" value="Phosphatidylinositol 3-/4-kinase, catalytic domain"/>
    <property type="match status" value="1"/>
</dbReference>
<sequence length="1063" mass="122183">MDKSIYSRSNISTTFCLSKDLKIPFKFKILSLELSNLQSDSTFISIQLISSNKPLTIPIISLINNSKQYDRSSLSTGGSSSSSSPNSINNKWLTLPISYNQLPLNSKIFIVLFNYNKFDKREIMGSCAFNIFNVGETNDEESNFTLKRGYQKLIIYTPADAEMNDSDVSKDINNGKEENLSVMDKLEKKIKLHESGDMIAIDWLDNLTFRKIEQINKKNSISKYTNDNNSGNNSNFLYLEMVQFDIPIVFSDVKYSIINIPNYVDNESNGDLIESTTVLEMSSPLDNYQPIFDPDQYRDYNNDDPIEQKFRKLERIHQSSPLDKDIKPTLKVKEHILNILQKQFFEKLTSQEKNLIWKFRFYLINNFISNKNFGSLQFNNFIINFIKCVNWDDEYEVNEFLNIIKDAHHQFIEELEIVDCLELLSYDYRNPIIRKFAIERLKLARDDELELYLLQLVQALKFENDAFDYDYSTSILDGSNNNKYPSADEDDNEDEMERDIDEELASSSMNSSLNNNSTSEYTFIDSSELNYNANESSSAFFHTANKLITLNSPLANFLIDRAINNPRLISFFYWYVKVEINSERTYKRLNEKLNLDVDGVNQLDSNQATTAEAVTATNLANDQRQYVRDHKIFHKTLNNFIVKLSKTESGKKKLNTLILQVDLLTKIHEISYKIKTIYKKEPTPRKIEILKNLIIETNKHHHHHHHNVKKQVGGRQRHNTESSSSNLDDSNGATNISTSSTVSGAGSISSLSLLKFEPIPLPLDPSYMICGCIPEESSVFKSSLSPLKITFRTTTPGEKYPLMYKIGDDLRQDQFVIQIITLIDKILQNENLDLKLKPYKILALGEAEGLIQFIPNESLSSILGKNQGSILNFLRINNPDNNNELGVKPEIINNYVRSCAGYCVITYLLGVGDRHLDNLLLTKDGYFFHADFGYILGEDPKPFPPLMKLPIQIIEGMGGLTNENYKLFCNYCFIAYLTLRKNSSLILNLFRLMIDSNIPVLKTNNGDELEKIELVLKIKEKFMLELNDEEAILHFQNLIKDSVNAFLPVVIDRLHSLAQYWRA</sequence>
<keyword evidence="8 13" id="KW-0067">ATP-binding</keyword>
<dbReference type="InterPro" id="IPR001263">
    <property type="entry name" value="PI3K_accessory_dom"/>
</dbReference>
<dbReference type="FunFam" id="1.10.1070.11:FF:000002">
    <property type="entry name" value="Phosphatidylinositol 3-kinase catalytic subunit type 3"/>
    <property type="match status" value="1"/>
</dbReference>
<evidence type="ECO:0000259" key="15">
    <source>
        <dbReference type="PROSITE" id="PS50290"/>
    </source>
</evidence>
<dbReference type="GO" id="GO:0016303">
    <property type="term" value="F:1-phosphatidylinositol-3-kinase activity"/>
    <property type="evidence" value="ECO:0007669"/>
    <property type="project" value="UniProtKB-UniRule"/>
</dbReference>
<evidence type="ECO:0000313" key="18">
    <source>
        <dbReference type="EMBL" id="ODV97949.1"/>
    </source>
</evidence>
<dbReference type="InterPro" id="IPR015433">
    <property type="entry name" value="PI3/4_kinase"/>
</dbReference>
<dbReference type="GO" id="GO:0000045">
    <property type="term" value="P:autophagosome assembly"/>
    <property type="evidence" value="ECO:0007669"/>
    <property type="project" value="TreeGrafter"/>
</dbReference>
<dbReference type="GO" id="GO:0048015">
    <property type="term" value="P:phosphatidylinositol-mediated signaling"/>
    <property type="evidence" value="ECO:0007669"/>
    <property type="project" value="TreeGrafter"/>
</dbReference>
<evidence type="ECO:0000256" key="10">
    <source>
        <dbReference type="ARBA" id="ARBA00041128"/>
    </source>
</evidence>
<evidence type="ECO:0000256" key="12">
    <source>
        <dbReference type="ARBA" id="ARBA00061999"/>
    </source>
</evidence>
<evidence type="ECO:0000256" key="7">
    <source>
        <dbReference type="ARBA" id="ARBA00022777"/>
    </source>
</evidence>
<dbReference type="InterPro" id="IPR016024">
    <property type="entry name" value="ARM-type_fold"/>
</dbReference>
<dbReference type="InterPro" id="IPR002420">
    <property type="entry name" value="PI3K-type_C2_dom"/>
</dbReference>
<evidence type="ECO:0000256" key="11">
    <source>
        <dbReference type="ARBA" id="ARBA00059175"/>
    </source>
</evidence>
<dbReference type="Pfam" id="PF00613">
    <property type="entry name" value="PI3Ka"/>
    <property type="match status" value="1"/>
</dbReference>
<dbReference type="InterPro" id="IPR018936">
    <property type="entry name" value="PI3/4_kinase_CS"/>
</dbReference>
<dbReference type="FunFam" id="3.30.1010.10:FF:000002">
    <property type="entry name" value="Phosphatidylinositol 3-kinase catalytic subunit type 3"/>
    <property type="match status" value="1"/>
</dbReference>
<dbReference type="GO" id="GO:0010008">
    <property type="term" value="C:endosome membrane"/>
    <property type="evidence" value="ECO:0007669"/>
    <property type="project" value="UniProtKB-SubCell"/>
</dbReference>
<dbReference type="Gene3D" id="2.60.40.150">
    <property type="entry name" value="C2 domain"/>
    <property type="match status" value="1"/>
</dbReference>
<evidence type="ECO:0000256" key="1">
    <source>
        <dbReference type="ARBA" id="ARBA00004150"/>
    </source>
</evidence>
<dbReference type="CDD" id="cd00896">
    <property type="entry name" value="PI3Kc_III"/>
    <property type="match status" value="1"/>
</dbReference>
<evidence type="ECO:0000256" key="5">
    <source>
        <dbReference type="ARBA" id="ARBA00022679"/>
    </source>
</evidence>
<dbReference type="GO" id="GO:0032120">
    <property type="term" value="P:ascospore-type prospore membrane formation"/>
    <property type="evidence" value="ECO:0007669"/>
    <property type="project" value="EnsemblFungi"/>
</dbReference>
<dbReference type="PANTHER" id="PTHR10048:SF7">
    <property type="entry name" value="PHOSPHATIDYLINOSITOL 3-KINASE CATALYTIC SUBUNIT TYPE 3"/>
    <property type="match status" value="1"/>
</dbReference>
<dbReference type="GO" id="GO:0034271">
    <property type="term" value="C:phosphatidylinositol 3-kinase complex, class III, type I"/>
    <property type="evidence" value="ECO:0007669"/>
    <property type="project" value="EnsemblFungi"/>
</dbReference>
<dbReference type="InterPro" id="IPR000403">
    <property type="entry name" value="PI3/4_kinase_cat_dom"/>
</dbReference>
<feature type="region of interest" description="Disordered" evidence="14">
    <location>
        <begin position="699"/>
        <end position="745"/>
    </location>
</feature>
<proteinExistence type="inferred from homology"/>
<evidence type="ECO:0000259" key="17">
    <source>
        <dbReference type="PROSITE" id="PS51547"/>
    </source>
</evidence>
<dbReference type="Pfam" id="PF00792">
    <property type="entry name" value="PI3K_C2"/>
    <property type="match status" value="1"/>
</dbReference>
<comment type="catalytic activity">
    <reaction evidence="9">
        <text>a 1,2-diacyl-sn-glycero-3-phospho-(1D-myo-inositol) + ATP = a 1,2-diacyl-sn-glycero-3-phospho-(1D-myo-inositol-3-phosphate) + ADP + H(+)</text>
        <dbReference type="Rhea" id="RHEA:12709"/>
        <dbReference type="ChEBI" id="CHEBI:15378"/>
        <dbReference type="ChEBI" id="CHEBI:30616"/>
        <dbReference type="ChEBI" id="CHEBI:57880"/>
        <dbReference type="ChEBI" id="CHEBI:58088"/>
        <dbReference type="ChEBI" id="CHEBI:456216"/>
        <dbReference type="EC" id="2.7.1.137"/>
    </reaction>
    <physiologicalReaction direction="left-to-right" evidence="9">
        <dbReference type="Rhea" id="RHEA:12710"/>
    </physiologicalReaction>
</comment>
<dbReference type="GO" id="GO:0071561">
    <property type="term" value="C:nucleus-vacuole junction"/>
    <property type="evidence" value="ECO:0007669"/>
    <property type="project" value="EnsemblFungi"/>
</dbReference>
<dbReference type="GO" id="GO:0006897">
    <property type="term" value="P:endocytosis"/>
    <property type="evidence" value="ECO:0007669"/>
    <property type="project" value="TreeGrafter"/>
</dbReference>
<feature type="compositionally biased region" description="Polar residues" evidence="14">
    <location>
        <begin position="721"/>
        <end position="735"/>
    </location>
</feature>
<keyword evidence="5 13" id="KW-0808">Transferase</keyword>
<dbReference type="SUPFAM" id="SSF48371">
    <property type="entry name" value="ARM repeat"/>
    <property type="match status" value="1"/>
</dbReference>
<organism evidence="18 19">
    <name type="scientific">Pachysolen tannophilus NRRL Y-2460</name>
    <dbReference type="NCBI Taxonomy" id="669874"/>
    <lineage>
        <taxon>Eukaryota</taxon>
        <taxon>Fungi</taxon>
        <taxon>Dikarya</taxon>
        <taxon>Ascomycota</taxon>
        <taxon>Saccharomycotina</taxon>
        <taxon>Pichiomycetes</taxon>
        <taxon>Pachysolenaceae</taxon>
        <taxon>Pachysolen</taxon>
    </lineage>
</organism>
<dbReference type="EMBL" id="KV454011">
    <property type="protein sequence ID" value="ODV97949.1"/>
    <property type="molecule type" value="Genomic_DNA"/>
</dbReference>
<feature type="domain" description="PIK helical" evidence="16">
    <location>
        <begin position="322"/>
        <end position="599"/>
    </location>
</feature>
<dbReference type="InterPro" id="IPR042236">
    <property type="entry name" value="PI3K_accessory_sf"/>
</dbReference>
<dbReference type="SUPFAM" id="SSF49562">
    <property type="entry name" value="C2 domain (Calcium/lipid-binding domain, CaLB)"/>
    <property type="match status" value="1"/>
</dbReference>
<dbReference type="GO" id="GO:0005524">
    <property type="term" value="F:ATP binding"/>
    <property type="evidence" value="ECO:0007669"/>
    <property type="project" value="UniProtKB-UniRule"/>
</dbReference>
<dbReference type="GO" id="GO:0005777">
    <property type="term" value="C:peroxisome"/>
    <property type="evidence" value="ECO:0007669"/>
    <property type="project" value="EnsemblFungi"/>
</dbReference>
<evidence type="ECO:0000256" key="3">
    <source>
        <dbReference type="ARBA" id="ARBA00006209"/>
    </source>
</evidence>
<feature type="domain" description="PI3K/PI4K catalytic" evidence="15">
    <location>
        <begin position="773"/>
        <end position="1047"/>
    </location>
</feature>
<dbReference type="GO" id="GO:0000425">
    <property type="term" value="P:pexophagy"/>
    <property type="evidence" value="ECO:0007669"/>
    <property type="project" value="EnsemblFungi"/>
</dbReference>
<dbReference type="InterPro" id="IPR008290">
    <property type="entry name" value="PI3K_Vps34"/>
</dbReference>
<name>A0A1E4U1T1_PACTA</name>
<feature type="domain" description="C2 PI3K-type" evidence="17">
    <location>
        <begin position="21"/>
        <end position="193"/>
    </location>
</feature>
<dbReference type="GO" id="GO:0032968">
    <property type="term" value="P:positive regulation of transcription elongation by RNA polymerase II"/>
    <property type="evidence" value="ECO:0007669"/>
    <property type="project" value="EnsemblFungi"/>
</dbReference>
<dbReference type="Pfam" id="PF00454">
    <property type="entry name" value="PI3_PI4_kinase"/>
    <property type="match status" value="1"/>
</dbReference>
<evidence type="ECO:0000256" key="13">
    <source>
        <dbReference type="PIRNR" id="PIRNR000587"/>
    </source>
</evidence>
<dbReference type="Gene3D" id="1.25.40.70">
    <property type="entry name" value="Phosphatidylinositol 3-kinase, accessory domain (PIK)"/>
    <property type="match status" value="1"/>
</dbReference>
<dbReference type="PROSITE" id="PS51545">
    <property type="entry name" value="PIK_HELICAL"/>
    <property type="match status" value="1"/>
</dbReference>
<dbReference type="OrthoDB" id="67688at2759"/>